<dbReference type="GO" id="GO:1902626">
    <property type="term" value="P:assembly of large subunit precursor of preribosome"/>
    <property type="evidence" value="ECO:0007669"/>
    <property type="project" value="UniProtKB-UniRule"/>
</dbReference>
<reference evidence="8" key="1">
    <citation type="submission" date="2016-11" db="EMBL/GenBank/DDBJ databases">
        <authorList>
            <person name="Varghese N."/>
            <person name="Submissions S."/>
        </authorList>
    </citation>
    <scope>NUCLEOTIDE SEQUENCE [LARGE SCALE GENOMIC DNA]</scope>
    <source>
        <strain evidence="8">CGMCC 1.8995</strain>
    </source>
</reference>
<evidence type="ECO:0000256" key="5">
    <source>
        <dbReference type="HAMAP-Rule" id="MF_00765"/>
    </source>
</evidence>
<dbReference type="STRING" id="634436.SAMN05216361_0363"/>
<evidence type="ECO:0000256" key="2">
    <source>
        <dbReference type="ARBA" id="ARBA00022517"/>
    </source>
</evidence>
<dbReference type="HAMAP" id="MF_00765">
    <property type="entry name" value="DarP"/>
    <property type="match status" value="1"/>
</dbReference>
<dbReference type="Proteomes" id="UP000184520">
    <property type="component" value="Unassembled WGS sequence"/>
</dbReference>
<organism evidence="7 8">
    <name type="scientific">Marisediminitalea aggregata</name>
    <dbReference type="NCBI Taxonomy" id="634436"/>
    <lineage>
        <taxon>Bacteria</taxon>
        <taxon>Pseudomonadati</taxon>
        <taxon>Pseudomonadota</taxon>
        <taxon>Gammaproteobacteria</taxon>
        <taxon>Alteromonadales</taxon>
        <taxon>Alteromonadaceae</taxon>
        <taxon>Marisediminitalea</taxon>
    </lineage>
</organism>
<gene>
    <name evidence="5" type="primary">darP</name>
    <name evidence="7" type="ORF">SAMN05216361_0363</name>
</gene>
<comment type="function">
    <text evidence="5">Member of a network of 50S ribosomal subunit biogenesis factors which assembles along the 30S-50S interface, preventing incorrect 23S rRNA structures from forming. Promotes peptidyl transferase center (PTC) maturation.</text>
</comment>
<dbReference type="PIRSF" id="PIRSF016183">
    <property type="entry name" value="UCP016183"/>
    <property type="match status" value="1"/>
</dbReference>
<dbReference type="OrthoDB" id="5293604at2"/>
<evidence type="ECO:0000256" key="6">
    <source>
        <dbReference type="SAM" id="MobiDB-lite"/>
    </source>
</evidence>
<dbReference type="GO" id="GO:0043022">
    <property type="term" value="F:ribosome binding"/>
    <property type="evidence" value="ECO:0007669"/>
    <property type="project" value="UniProtKB-UniRule"/>
</dbReference>
<evidence type="ECO:0000256" key="4">
    <source>
        <dbReference type="ARBA" id="ARBA00022884"/>
    </source>
</evidence>
<dbReference type="InterPro" id="IPR006839">
    <property type="entry name" value="DarP"/>
</dbReference>
<evidence type="ECO:0000313" key="7">
    <source>
        <dbReference type="EMBL" id="SHF77527.1"/>
    </source>
</evidence>
<dbReference type="CDD" id="cd16331">
    <property type="entry name" value="YjgA-like"/>
    <property type="match status" value="1"/>
</dbReference>
<dbReference type="Gene3D" id="1.10.60.30">
    <property type="entry name" value="PSPTO4464-like domains"/>
    <property type="match status" value="2"/>
</dbReference>
<dbReference type="Pfam" id="PF04751">
    <property type="entry name" value="DarP"/>
    <property type="match status" value="1"/>
</dbReference>
<proteinExistence type="inferred from homology"/>
<protein>
    <recommendedName>
        <fullName evidence="5">Dual-action ribosomal maturation protein DarP</fullName>
    </recommendedName>
    <alternativeName>
        <fullName evidence="5">Large ribosomal subunit assembly factor DarP</fullName>
    </alternativeName>
</protein>
<evidence type="ECO:0000256" key="1">
    <source>
        <dbReference type="ARBA" id="ARBA00022490"/>
    </source>
</evidence>
<keyword evidence="1 5" id="KW-0963">Cytoplasm</keyword>
<dbReference type="GO" id="GO:0019843">
    <property type="term" value="F:rRNA binding"/>
    <property type="evidence" value="ECO:0007669"/>
    <property type="project" value="UniProtKB-UniRule"/>
</dbReference>
<keyword evidence="2 5" id="KW-0690">Ribosome biogenesis</keyword>
<evidence type="ECO:0000256" key="3">
    <source>
        <dbReference type="ARBA" id="ARBA00022730"/>
    </source>
</evidence>
<dbReference type="PANTHER" id="PTHR38101:SF1">
    <property type="entry name" value="UPF0307 PROTEIN YJGA"/>
    <property type="match status" value="1"/>
</dbReference>
<evidence type="ECO:0000313" key="8">
    <source>
        <dbReference type="Proteomes" id="UP000184520"/>
    </source>
</evidence>
<keyword evidence="4 5" id="KW-0694">RNA-binding</keyword>
<dbReference type="InterPro" id="IPR023153">
    <property type="entry name" value="DarP_sf"/>
</dbReference>
<name>A0A1M5EEB4_9ALTE</name>
<comment type="similarity">
    <text evidence="5">Belongs to the DarP family.</text>
</comment>
<dbReference type="SUPFAM" id="SSF158710">
    <property type="entry name" value="PSPTO4464-like"/>
    <property type="match status" value="1"/>
</dbReference>
<dbReference type="RefSeq" id="WP_073316923.1">
    <property type="nucleotide sequence ID" value="NZ_FQWD01000001.1"/>
</dbReference>
<dbReference type="NCBIfam" id="NF003593">
    <property type="entry name" value="PRK05255.1-1"/>
    <property type="match status" value="1"/>
</dbReference>
<dbReference type="EMBL" id="FQWD01000001">
    <property type="protein sequence ID" value="SHF77527.1"/>
    <property type="molecule type" value="Genomic_DNA"/>
</dbReference>
<keyword evidence="8" id="KW-1185">Reference proteome</keyword>
<accession>A0A1M5EEB4</accession>
<comment type="subcellular location">
    <subcellularLocation>
        <location evidence="5">Cytoplasm</location>
    </subcellularLocation>
    <text evidence="5">Associates with late stage pre-50S ribosomal subunits.</text>
</comment>
<feature type="compositionally biased region" description="Acidic residues" evidence="6">
    <location>
        <begin position="1"/>
        <end position="23"/>
    </location>
</feature>
<keyword evidence="3 5" id="KW-0699">rRNA-binding</keyword>
<dbReference type="PANTHER" id="PTHR38101">
    <property type="entry name" value="UPF0307 PROTEIN YJGA"/>
    <property type="match status" value="1"/>
</dbReference>
<dbReference type="GO" id="GO:0005829">
    <property type="term" value="C:cytosol"/>
    <property type="evidence" value="ECO:0007669"/>
    <property type="project" value="TreeGrafter"/>
</dbReference>
<sequence length="181" mass="21110">MTDPSQYDDENWDSNDDYPDFDEPVSKSELKRQSAHQQEIGEQLVNLSDAHLKTIPLDEELGDAVALARRINRKKDGFRRQLQFIGKLMRSRELEPIETALAKLQHQQNEHNALFHKLEKARDAIADQGDSAIEPLLSDYPQLERQKLRHFYRAIVKERSNNKPPKAYRELFQYLKGAIVE</sequence>
<dbReference type="AlphaFoldDB" id="A0A1M5EEB4"/>
<feature type="region of interest" description="Disordered" evidence="6">
    <location>
        <begin position="1"/>
        <end position="38"/>
    </location>
</feature>